<evidence type="ECO:0000256" key="1">
    <source>
        <dbReference type="ARBA" id="ARBA00010645"/>
    </source>
</evidence>
<dbReference type="EMBL" id="UGRI01000001">
    <property type="protein sequence ID" value="SUA24285.1"/>
    <property type="molecule type" value="Genomic_DNA"/>
</dbReference>
<proteinExistence type="inferred from homology"/>
<dbReference type="InterPro" id="IPR005346">
    <property type="entry name" value="RnfH"/>
</dbReference>
<sequence>MLEIEIVYGLPDRQVLKTMQLAEGTTVRTAALQSGLDGIFENLNLHSAPLGIFGKAVKDDTPLRDGDRIEVYRPLLIDPKEARRKRVQIKKNNHAV</sequence>
<dbReference type="PANTHER" id="PTHR37483">
    <property type="entry name" value="UPF0125 PROTEIN RATB"/>
    <property type="match status" value="1"/>
</dbReference>
<comment type="similarity">
    <text evidence="1 2">Belongs to the UPF0125 (RnfH) family.</text>
</comment>
<dbReference type="SUPFAM" id="SSF54285">
    <property type="entry name" value="MoaD/ThiS"/>
    <property type="match status" value="1"/>
</dbReference>
<evidence type="ECO:0000313" key="3">
    <source>
        <dbReference type="EMBL" id="SUA24285.1"/>
    </source>
</evidence>
<dbReference type="Pfam" id="PF03658">
    <property type="entry name" value="Ub-RnfH"/>
    <property type="match status" value="1"/>
</dbReference>
<dbReference type="InterPro" id="IPR037021">
    <property type="entry name" value="RnfH_sf"/>
</dbReference>
<dbReference type="AlphaFoldDB" id="A0A378W145"/>
<dbReference type="NCBIfam" id="NF002490">
    <property type="entry name" value="PRK01777.1"/>
    <property type="match status" value="1"/>
</dbReference>
<dbReference type="PANTHER" id="PTHR37483:SF1">
    <property type="entry name" value="UPF0125 PROTEIN RATB"/>
    <property type="match status" value="1"/>
</dbReference>
<gene>
    <name evidence="3" type="ORF">NCTC11421_02282</name>
</gene>
<protein>
    <recommendedName>
        <fullName evidence="2">UPF0125 protein NCTC11421_02282</fullName>
    </recommendedName>
</protein>
<name>A0A378W145_NEIGO</name>
<dbReference type="HAMAP" id="MF_00460">
    <property type="entry name" value="UPF0125_RnfH"/>
    <property type="match status" value="1"/>
</dbReference>
<accession>A0A378W145</accession>
<dbReference type="InterPro" id="IPR016155">
    <property type="entry name" value="Mopterin_synth/thiamin_S_b"/>
</dbReference>
<organism evidence="3">
    <name type="scientific">Neisseria gonorrhoeae</name>
    <dbReference type="NCBI Taxonomy" id="485"/>
    <lineage>
        <taxon>Bacteria</taxon>
        <taxon>Pseudomonadati</taxon>
        <taxon>Pseudomonadota</taxon>
        <taxon>Betaproteobacteria</taxon>
        <taxon>Neisseriales</taxon>
        <taxon>Neisseriaceae</taxon>
        <taxon>Neisseria</taxon>
    </lineage>
</organism>
<dbReference type="Gene3D" id="3.10.20.280">
    <property type="entry name" value="RnfH-like"/>
    <property type="match status" value="1"/>
</dbReference>
<reference evidence="3" key="1">
    <citation type="submission" date="2018-06" db="EMBL/GenBank/DDBJ databases">
        <authorList>
            <consortium name="Pathogen Informatics"/>
            <person name="Doyle S."/>
        </authorList>
    </citation>
    <scope>NUCLEOTIDE SEQUENCE [LARGE SCALE GENOMIC DNA]</scope>
    <source>
        <strain evidence="3">NCTC11421</strain>
    </source>
</reference>
<evidence type="ECO:0000256" key="2">
    <source>
        <dbReference type="HAMAP-Rule" id="MF_00460"/>
    </source>
</evidence>